<dbReference type="PROSITE" id="PS50110">
    <property type="entry name" value="RESPONSE_REGULATORY"/>
    <property type="match status" value="1"/>
</dbReference>
<dbReference type="InterPro" id="IPR036388">
    <property type="entry name" value="WH-like_DNA-bd_sf"/>
</dbReference>
<keyword evidence="1 6" id="KW-0597">Phosphoprotein</keyword>
<evidence type="ECO:0000256" key="3">
    <source>
        <dbReference type="ARBA" id="ARBA00023015"/>
    </source>
</evidence>
<evidence type="ECO:0000259" key="9">
    <source>
        <dbReference type="PROSITE" id="PS51755"/>
    </source>
</evidence>
<dbReference type="Pfam" id="PF00072">
    <property type="entry name" value="Response_reg"/>
    <property type="match status" value="1"/>
</dbReference>
<evidence type="ECO:0000256" key="4">
    <source>
        <dbReference type="ARBA" id="ARBA00023125"/>
    </source>
</evidence>
<dbReference type="SMART" id="SM00448">
    <property type="entry name" value="REC"/>
    <property type="match status" value="1"/>
</dbReference>
<dbReference type="RefSeq" id="WP_284309377.1">
    <property type="nucleotide sequence ID" value="NZ_BSPB01000073.1"/>
</dbReference>
<dbReference type="PROSITE" id="PS51755">
    <property type="entry name" value="OMPR_PHOB"/>
    <property type="match status" value="1"/>
</dbReference>
<gene>
    <name evidence="10" type="ORF">GCM10007935_41350</name>
</gene>
<evidence type="ECO:0000313" key="10">
    <source>
        <dbReference type="EMBL" id="GLS16692.1"/>
    </source>
</evidence>
<evidence type="ECO:0000259" key="8">
    <source>
        <dbReference type="PROSITE" id="PS50110"/>
    </source>
</evidence>
<feature type="domain" description="Response regulatory" evidence="8">
    <location>
        <begin position="6"/>
        <end position="119"/>
    </location>
</feature>
<dbReference type="Gene3D" id="3.40.50.2300">
    <property type="match status" value="1"/>
</dbReference>
<evidence type="ECO:0000256" key="5">
    <source>
        <dbReference type="ARBA" id="ARBA00023163"/>
    </source>
</evidence>
<organism evidence="10 11">
    <name type="scientific">Hydrogenophaga electricum</name>
    <dbReference type="NCBI Taxonomy" id="1230953"/>
    <lineage>
        <taxon>Bacteria</taxon>
        <taxon>Pseudomonadati</taxon>
        <taxon>Pseudomonadota</taxon>
        <taxon>Betaproteobacteria</taxon>
        <taxon>Burkholderiales</taxon>
        <taxon>Comamonadaceae</taxon>
        <taxon>Hydrogenophaga</taxon>
    </lineage>
</organism>
<reference evidence="11" key="1">
    <citation type="journal article" date="2019" name="Int. J. Syst. Evol. Microbiol.">
        <title>The Global Catalogue of Microorganisms (GCM) 10K type strain sequencing project: providing services to taxonomists for standard genome sequencing and annotation.</title>
        <authorList>
            <consortium name="The Broad Institute Genomics Platform"/>
            <consortium name="The Broad Institute Genome Sequencing Center for Infectious Disease"/>
            <person name="Wu L."/>
            <person name="Ma J."/>
        </authorList>
    </citation>
    <scope>NUCLEOTIDE SEQUENCE [LARGE SCALE GENOMIC DNA]</scope>
    <source>
        <strain evidence="11">NBRC 109341</strain>
    </source>
</reference>
<dbReference type="InterPro" id="IPR039420">
    <property type="entry name" value="WalR-like"/>
</dbReference>
<protein>
    <submittedName>
        <fullName evidence="10">DNA-binding response regulator</fullName>
    </submittedName>
</protein>
<dbReference type="Gene3D" id="1.10.10.10">
    <property type="entry name" value="Winged helix-like DNA-binding domain superfamily/Winged helix DNA-binding domain"/>
    <property type="match status" value="1"/>
</dbReference>
<feature type="domain" description="OmpR/PhoB-type" evidence="9">
    <location>
        <begin position="135"/>
        <end position="236"/>
    </location>
</feature>
<dbReference type="GO" id="GO:0003677">
    <property type="term" value="F:DNA binding"/>
    <property type="evidence" value="ECO:0007669"/>
    <property type="project" value="UniProtKB-KW"/>
</dbReference>
<keyword evidence="5" id="KW-0804">Transcription</keyword>
<dbReference type="CDD" id="cd00383">
    <property type="entry name" value="trans_reg_C"/>
    <property type="match status" value="1"/>
</dbReference>
<proteinExistence type="predicted"/>
<dbReference type="SUPFAM" id="SSF46894">
    <property type="entry name" value="C-terminal effector domain of the bipartite response regulators"/>
    <property type="match status" value="1"/>
</dbReference>
<dbReference type="InterPro" id="IPR001867">
    <property type="entry name" value="OmpR/PhoB-type_DNA-bd"/>
</dbReference>
<keyword evidence="3" id="KW-0805">Transcription regulation</keyword>
<dbReference type="EMBL" id="BSPB01000073">
    <property type="protein sequence ID" value="GLS16692.1"/>
    <property type="molecule type" value="Genomic_DNA"/>
</dbReference>
<evidence type="ECO:0000256" key="7">
    <source>
        <dbReference type="PROSITE-ProRule" id="PRU01091"/>
    </source>
</evidence>
<dbReference type="Pfam" id="PF00486">
    <property type="entry name" value="Trans_reg_C"/>
    <property type="match status" value="1"/>
</dbReference>
<evidence type="ECO:0000256" key="2">
    <source>
        <dbReference type="ARBA" id="ARBA00023012"/>
    </source>
</evidence>
<feature type="modified residue" description="4-aspartylphosphate" evidence="6">
    <location>
        <position position="55"/>
    </location>
</feature>
<evidence type="ECO:0000256" key="6">
    <source>
        <dbReference type="PROSITE-ProRule" id="PRU00169"/>
    </source>
</evidence>
<evidence type="ECO:0000313" key="11">
    <source>
        <dbReference type="Proteomes" id="UP001156903"/>
    </source>
</evidence>
<dbReference type="InterPro" id="IPR011006">
    <property type="entry name" value="CheY-like_superfamily"/>
</dbReference>
<sequence length="246" mass="26662">MNTQPHVLVVDDDPAITQRVTTCLHRHGMTVSVAGDAAAMDELLAREPVDLVVLDLGLPDTHGLALLRRLRAVSALPVVVLIARASSYDRIVGFESGADDCITKPLDPVEFAARVQRVLRRAQADRTQPRGLSGAGVVRFDGWQLHRTQRYLQTPEGAMLPLSNAECRLLDALLACPRAVVTRDQLFDQARGRASAPPDGSLERLIARLRHKLGGAQAVGAPLIKTVRGMGYMLDARQVEAVPGLH</sequence>
<dbReference type="InterPro" id="IPR016032">
    <property type="entry name" value="Sig_transdc_resp-reg_C-effctor"/>
</dbReference>
<dbReference type="PANTHER" id="PTHR48111:SF4">
    <property type="entry name" value="DNA-BINDING DUAL TRANSCRIPTIONAL REGULATOR OMPR"/>
    <property type="match status" value="1"/>
</dbReference>
<keyword evidence="11" id="KW-1185">Reference proteome</keyword>
<dbReference type="SMART" id="SM00862">
    <property type="entry name" value="Trans_reg_C"/>
    <property type="match status" value="1"/>
</dbReference>
<evidence type="ECO:0000256" key="1">
    <source>
        <dbReference type="ARBA" id="ARBA00022553"/>
    </source>
</evidence>
<dbReference type="SUPFAM" id="SSF52172">
    <property type="entry name" value="CheY-like"/>
    <property type="match status" value="1"/>
</dbReference>
<name>A0ABQ6CEM6_9BURK</name>
<feature type="DNA-binding region" description="OmpR/PhoB-type" evidence="7">
    <location>
        <begin position="135"/>
        <end position="236"/>
    </location>
</feature>
<keyword evidence="2" id="KW-0902">Two-component regulatory system</keyword>
<dbReference type="InterPro" id="IPR001789">
    <property type="entry name" value="Sig_transdc_resp-reg_receiver"/>
</dbReference>
<dbReference type="Proteomes" id="UP001156903">
    <property type="component" value="Unassembled WGS sequence"/>
</dbReference>
<accession>A0ABQ6CEM6</accession>
<dbReference type="Gene3D" id="6.10.250.690">
    <property type="match status" value="1"/>
</dbReference>
<keyword evidence="4 7" id="KW-0238">DNA-binding</keyword>
<dbReference type="PANTHER" id="PTHR48111">
    <property type="entry name" value="REGULATOR OF RPOS"/>
    <property type="match status" value="1"/>
</dbReference>
<comment type="caution">
    <text evidence="10">The sequence shown here is derived from an EMBL/GenBank/DDBJ whole genome shotgun (WGS) entry which is preliminary data.</text>
</comment>